<evidence type="ECO:0000256" key="4">
    <source>
        <dbReference type="ARBA" id="ARBA00022825"/>
    </source>
</evidence>
<dbReference type="CDD" id="cd07560">
    <property type="entry name" value="Peptidase_S41_CPP"/>
    <property type="match status" value="1"/>
</dbReference>
<feature type="region of interest" description="Disordered" evidence="6">
    <location>
        <begin position="386"/>
        <end position="431"/>
    </location>
</feature>
<dbReference type="InterPro" id="IPR055210">
    <property type="entry name" value="CtpA/B_N"/>
</dbReference>
<keyword evidence="10" id="KW-1185">Reference proteome</keyword>
<keyword evidence="7" id="KW-0812">Transmembrane</keyword>
<dbReference type="NCBIfam" id="TIGR00225">
    <property type="entry name" value="prc"/>
    <property type="match status" value="1"/>
</dbReference>
<feature type="compositionally biased region" description="Pro residues" evidence="6">
    <location>
        <begin position="420"/>
        <end position="429"/>
    </location>
</feature>
<dbReference type="InterPro" id="IPR001478">
    <property type="entry name" value="PDZ"/>
</dbReference>
<dbReference type="CDD" id="cd06782">
    <property type="entry name" value="cpPDZ_CPP-like"/>
    <property type="match status" value="1"/>
</dbReference>
<evidence type="ECO:0000256" key="5">
    <source>
        <dbReference type="RuleBase" id="RU004404"/>
    </source>
</evidence>
<dbReference type="Proteomes" id="UP000689967">
    <property type="component" value="Unassembled WGS sequence"/>
</dbReference>
<keyword evidence="4 5" id="KW-0720">Serine protease</keyword>
<evidence type="ECO:0000256" key="2">
    <source>
        <dbReference type="ARBA" id="ARBA00022670"/>
    </source>
</evidence>
<dbReference type="SMART" id="SM00228">
    <property type="entry name" value="PDZ"/>
    <property type="match status" value="1"/>
</dbReference>
<feature type="transmembrane region" description="Helical" evidence="7">
    <location>
        <begin position="20"/>
        <end position="41"/>
    </location>
</feature>
<feature type="compositionally biased region" description="Basic and acidic residues" evidence="6">
    <location>
        <begin position="393"/>
        <end position="416"/>
    </location>
</feature>
<dbReference type="InterPro" id="IPR004447">
    <property type="entry name" value="Peptidase_S41A"/>
</dbReference>
<dbReference type="Pfam" id="PF03572">
    <property type="entry name" value="Peptidase_S41"/>
    <property type="match status" value="1"/>
</dbReference>
<dbReference type="Pfam" id="PF17820">
    <property type="entry name" value="PDZ_6"/>
    <property type="match status" value="1"/>
</dbReference>
<keyword evidence="7" id="KW-0472">Membrane</keyword>
<dbReference type="EMBL" id="JAERQM010000003">
    <property type="protein sequence ID" value="MBU8544538.1"/>
    <property type="molecule type" value="Genomic_DNA"/>
</dbReference>
<evidence type="ECO:0000259" key="8">
    <source>
        <dbReference type="PROSITE" id="PS50106"/>
    </source>
</evidence>
<keyword evidence="7" id="KW-1133">Transmembrane helix</keyword>
<dbReference type="PROSITE" id="PS50106">
    <property type="entry name" value="PDZ"/>
    <property type="match status" value="1"/>
</dbReference>
<sequence>MPSLGPVREPQAQSSRRRRLGLVGAVTAAFVAGAVVGPMVAVPGIQAWAQESGRAETYRLLNLFGDVFERVRAEYVEPVTDRDVIENAINGMLQGLDPHSSYMNPRSFRDMQVTTRGEFGGLGIEVTQEGGFVKVISPIDDTPASRAGVKPGDLITHLNGQTTQGLSLQDAVEQMRGERGSSIRLTIRREGEARPVEISLTRDVIRPQVARFRLEGNDVAYIRLSSFNEQTEGALRRAMTTMRGQAGNTLRGLVLDLRNNPGGLLDQAVQVTDDFLDQGEIVSTRARRPEDAQRWNARPGDIAQGLPIVVLVNSGSASASEIVAGALQDHRRAIVMGVKSFGKGSVQTVMPIPGNGAIRLTTARYYTPSGRSIQATGIEPDIEVLAARPDPNGSRERDREADLRRALRNNDGERTTETTPPAPPLPPLNLPAGVLDRVVRAPAEGAPTFDPTKPETDHQLQQALQLLRNIAAAPAPQRRVQR</sequence>
<dbReference type="Pfam" id="PF22694">
    <property type="entry name" value="CtpB_N-like"/>
    <property type="match status" value="1"/>
</dbReference>
<reference evidence="9 10" key="1">
    <citation type="submission" date="2021-01" db="EMBL/GenBank/DDBJ databases">
        <title>Roseomonas sp. nov, a bacterium isolated from an oil production mixture in Yumen Oilfield.</title>
        <authorList>
            <person name="Wu D."/>
        </authorList>
    </citation>
    <scope>NUCLEOTIDE SEQUENCE [LARGE SCALE GENOMIC DNA]</scope>
    <source>
        <strain evidence="9 10">ROY-5-3</strain>
    </source>
</reference>
<gene>
    <name evidence="9" type="ORF">JJQ90_12530</name>
</gene>
<evidence type="ECO:0000313" key="10">
    <source>
        <dbReference type="Proteomes" id="UP000689967"/>
    </source>
</evidence>
<organism evidence="9 10">
    <name type="scientific">Falsiroseomonas oleicola</name>
    <dbReference type="NCBI Taxonomy" id="2801474"/>
    <lineage>
        <taxon>Bacteria</taxon>
        <taxon>Pseudomonadati</taxon>
        <taxon>Pseudomonadota</taxon>
        <taxon>Alphaproteobacteria</taxon>
        <taxon>Acetobacterales</taxon>
        <taxon>Roseomonadaceae</taxon>
        <taxon>Falsiroseomonas</taxon>
    </lineage>
</organism>
<protein>
    <submittedName>
        <fullName evidence="9">S41 family peptidase</fullName>
    </submittedName>
</protein>
<evidence type="ECO:0000256" key="6">
    <source>
        <dbReference type="SAM" id="MobiDB-lite"/>
    </source>
</evidence>
<name>A0ABS6HA03_9PROT</name>
<dbReference type="InterPro" id="IPR005151">
    <property type="entry name" value="Tail-specific_protease"/>
</dbReference>
<evidence type="ECO:0000256" key="1">
    <source>
        <dbReference type="ARBA" id="ARBA00009179"/>
    </source>
</evidence>
<dbReference type="SMART" id="SM00245">
    <property type="entry name" value="TSPc"/>
    <property type="match status" value="1"/>
</dbReference>
<proteinExistence type="inferred from homology"/>
<dbReference type="PROSITE" id="PS51318">
    <property type="entry name" value="TAT"/>
    <property type="match status" value="1"/>
</dbReference>
<evidence type="ECO:0000313" key="9">
    <source>
        <dbReference type="EMBL" id="MBU8544538.1"/>
    </source>
</evidence>
<dbReference type="InterPro" id="IPR041489">
    <property type="entry name" value="PDZ_6"/>
</dbReference>
<evidence type="ECO:0000256" key="3">
    <source>
        <dbReference type="ARBA" id="ARBA00022801"/>
    </source>
</evidence>
<comment type="caution">
    <text evidence="9">The sequence shown here is derived from an EMBL/GenBank/DDBJ whole genome shotgun (WGS) entry which is preliminary data.</text>
</comment>
<comment type="similarity">
    <text evidence="1 5">Belongs to the peptidase S41A family.</text>
</comment>
<keyword evidence="3 5" id="KW-0378">Hydrolase</keyword>
<feature type="domain" description="PDZ" evidence="8">
    <location>
        <begin position="108"/>
        <end position="190"/>
    </location>
</feature>
<keyword evidence="2 5" id="KW-0645">Protease</keyword>
<dbReference type="PANTHER" id="PTHR32060:SF30">
    <property type="entry name" value="CARBOXY-TERMINAL PROCESSING PROTEASE CTPA"/>
    <property type="match status" value="1"/>
</dbReference>
<dbReference type="InterPro" id="IPR006311">
    <property type="entry name" value="TAT_signal"/>
</dbReference>
<accession>A0ABS6HA03</accession>
<evidence type="ECO:0000256" key="7">
    <source>
        <dbReference type="SAM" id="Phobius"/>
    </source>
</evidence>
<dbReference type="PANTHER" id="PTHR32060">
    <property type="entry name" value="TAIL-SPECIFIC PROTEASE"/>
    <property type="match status" value="1"/>
</dbReference>